<dbReference type="EMBL" id="BAABCM010000027">
    <property type="protein sequence ID" value="GAA3857237.1"/>
    <property type="molecule type" value="Genomic_DNA"/>
</dbReference>
<keyword evidence="3" id="KW-1185">Reference proteome</keyword>
<keyword evidence="1" id="KW-0812">Transmembrane</keyword>
<accession>A0ABP7JX60</accession>
<dbReference type="RefSeq" id="WP_237339817.1">
    <property type="nucleotide sequence ID" value="NZ_BAABCM010000027.1"/>
</dbReference>
<proteinExistence type="predicted"/>
<keyword evidence="1" id="KW-0472">Membrane</keyword>
<reference evidence="3" key="1">
    <citation type="journal article" date="2019" name="Int. J. Syst. Evol. Microbiol.">
        <title>The Global Catalogue of Microorganisms (GCM) 10K type strain sequencing project: providing services to taxonomists for standard genome sequencing and annotation.</title>
        <authorList>
            <consortium name="The Broad Institute Genomics Platform"/>
            <consortium name="The Broad Institute Genome Sequencing Center for Infectious Disease"/>
            <person name="Wu L."/>
            <person name="Ma J."/>
        </authorList>
    </citation>
    <scope>NUCLEOTIDE SEQUENCE [LARGE SCALE GENOMIC DNA]</scope>
    <source>
        <strain evidence="3">JCM 17017</strain>
    </source>
</reference>
<evidence type="ECO:0000313" key="2">
    <source>
        <dbReference type="EMBL" id="GAA3857237.1"/>
    </source>
</evidence>
<gene>
    <name evidence="2" type="ORF">GCM10022380_88260</name>
</gene>
<feature type="transmembrane region" description="Helical" evidence="1">
    <location>
        <begin position="12"/>
        <end position="31"/>
    </location>
</feature>
<evidence type="ECO:0000313" key="3">
    <source>
        <dbReference type="Proteomes" id="UP001501624"/>
    </source>
</evidence>
<dbReference type="Proteomes" id="UP001501624">
    <property type="component" value="Unassembled WGS sequence"/>
</dbReference>
<keyword evidence="1" id="KW-1133">Transmembrane helix</keyword>
<comment type="caution">
    <text evidence="2">The sequence shown here is derived from an EMBL/GenBank/DDBJ whole genome shotgun (WGS) entry which is preliminary data.</text>
</comment>
<name>A0ABP7JX60_9PSEU</name>
<evidence type="ECO:0000256" key="1">
    <source>
        <dbReference type="SAM" id="Phobius"/>
    </source>
</evidence>
<protein>
    <submittedName>
        <fullName evidence="2">Uncharacterized protein</fullName>
    </submittedName>
</protein>
<sequence length="68" mass="7243">MASLPRPHPTRRTGYALIVLGAAVALANWLVEQTGLRHFPDGHSPLYVLVGLIVAGIGLRVISLTGEE</sequence>
<feature type="transmembrane region" description="Helical" evidence="1">
    <location>
        <begin position="43"/>
        <end position="62"/>
    </location>
</feature>
<organism evidence="2 3">
    <name type="scientific">Amycolatopsis tucumanensis</name>
    <dbReference type="NCBI Taxonomy" id="401106"/>
    <lineage>
        <taxon>Bacteria</taxon>
        <taxon>Bacillati</taxon>
        <taxon>Actinomycetota</taxon>
        <taxon>Actinomycetes</taxon>
        <taxon>Pseudonocardiales</taxon>
        <taxon>Pseudonocardiaceae</taxon>
        <taxon>Amycolatopsis</taxon>
    </lineage>
</organism>